<protein>
    <submittedName>
        <fullName evidence="2">Uncharacterized protein</fullName>
    </submittedName>
</protein>
<feature type="compositionally biased region" description="Polar residues" evidence="1">
    <location>
        <begin position="139"/>
        <end position="151"/>
    </location>
</feature>
<comment type="caution">
    <text evidence="2">The sequence shown here is derived from an EMBL/GenBank/DDBJ whole genome shotgun (WGS) entry which is preliminary data.</text>
</comment>
<gene>
    <name evidence="2" type="ORF">DASB73_011190</name>
</gene>
<dbReference type="Proteomes" id="UP001362899">
    <property type="component" value="Unassembled WGS sequence"/>
</dbReference>
<evidence type="ECO:0000313" key="3">
    <source>
        <dbReference type="Proteomes" id="UP001362899"/>
    </source>
</evidence>
<name>A0AAV5RF11_STABA</name>
<dbReference type="AlphaFoldDB" id="A0AAV5RF11"/>
<accession>A0AAV5RF11</accession>
<feature type="compositionally biased region" description="Polar residues" evidence="1">
    <location>
        <begin position="57"/>
        <end position="69"/>
    </location>
</feature>
<dbReference type="EMBL" id="BTGC01000003">
    <property type="protein sequence ID" value="GMM50161.1"/>
    <property type="molecule type" value="Genomic_DNA"/>
</dbReference>
<proteinExistence type="predicted"/>
<keyword evidence="3" id="KW-1185">Reference proteome</keyword>
<reference evidence="2 3" key="1">
    <citation type="journal article" date="2023" name="Elife">
        <title>Identification of key yeast species and microbe-microbe interactions impacting larval growth of Drosophila in the wild.</title>
        <authorList>
            <person name="Mure A."/>
            <person name="Sugiura Y."/>
            <person name="Maeda R."/>
            <person name="Honda K."/>
            <person name="Sakurai N."/>
            <person name="Takahashi Y."/>
            <person name="Watada M."/>
            <person name="Katoh T."/>
            <person name="Gotoh A."/>
            <person name="Gotoh Y."/>
            <person name="Taniguchi I."/>
            <person name="Nakamura K."/>
            <person name="Hayashi T."/>
            <person name="Katayama T."/>
            <person name="Uemura T."/>
            <person name="Hattori Y."/>
        </authorList>
    </citation>
    <scope>NUCLEOTIDE SEQUENCE [LARGE SCALE GENOMIC DNA]</scope>
    <source>
        <strain evidence="2 3">SB-73</strain>
    </source>
</reference>
<sequence>MFSIVRSSGVHAKHVRTYADGVNINSFLDRIASATQKKATSAGKPRIQRPRRPSAPGGQQQQQNTRVSARNNNGNTERRRNFDRPNQQGSNLPNQGNKQAERSTMRTSAASDSSKKAASKPQWSSLDDSAATTPKPAKQSYQFNRQGTTGYRSRSRPASLSASGSPAAGNRLKSNKNTPKVPKLRPARNEFKEMRPLYTPEEAYEVVLRNAGTSVGGYIPDQSVTLASLREHFAPSPVTLKSRLDSVLSESAGPNSPTINSLVRSQIFGDYTSQMVKGDKEKALPISLNATLTPAQKRSLLSRINL</sequence>
<feature type="compositionally biased region" description="Polar residues" evidence="1">
    <location>
        <begin position="84"/>
        <end position="98"/>
    </location>
</feature>
<evidence type="ECO:0000256" key="1">
    <source>
        <dbReference type="SAM" id="MobiDB-lite"/>
    </source>
</evidence>
<organism evidence="2 3">
    <name type="scientific">Starmerella bacillaris</name>
    <name type="common">Yeast</name>
    <name type="synonym">Candida zemplinina</name>
    <dbReference type="NCBI Taxonomy" id="1247836"/>
    <lineage>
        <taxon>Eukaryota</taxon>
        <taxon>Fungi</taxon>
        <taxon>Dikarya</taxon>
        <taxon>Ascomycota</taxon>
        <taxon>Saccharomycotina</taxon>
        <taxon>Dipodascomycetes</taxon>
        <taxon>Dipodascales</taxon>
        <taxon>Trichomonascaceae</taxon>
        <taxon>Starmerella</taxon>
    </lineage>
</organism>
<feature type="region of interest" description="Disordered" evidence="1">
    <location>
        <begin position="35"/>
        <end position="188"/>
    </location>
</feature>
<evidence type="ECO:0000313" key="2">
    <source>
        <dbReference type="EMBL" id="GMM50161.1"/>
    </source>
</evidence>
<feature type="compositionally biased region" description="Polar residues" evidence="1">
    <location>
        <begin position="121"/>
        <end position="132"/>
    </location>
</feature>
<feature type="compositionally biased region" description="Low complexity" evidence="1">
    <location>
        <begin position="156"/>
        <end position="169"/>
    </location>
</feature>